<evidence type="ECO:0000256" key="8">
    <source>
        <dbReference type="ARBA" id="ARBA00023306"/>
    </source>
</evidence>
<feature type="domain" description="Enolpyruvate transferase" evidence="13">
    <location>
        <begin position="6"/>
        <end position="417"/>
    </location>
</feature>
<evidence type="ECO:0000256" key="7">
    <source>
        <dbReference type="ARBA" id="ARBA00022984"/>
    </source>
</evidence>
<keyword evidence="8 12" id="KW-0131">Cell cycle</keyword>
<comment type="function">
    <text evidence="12">Cell wall formation. Adds enolpyruvyl to UDP-N-acetylglucosamine.</text>
</comment>
<dbReference type="InterPro" id="IPR005750">
    <property type="entry name" value="UDP_GlcNAc_COvinyl_MurA"/>
</dbReference>
<dbReference type="InterPro" id="IPR013792">
    <property type="entry name" value="RNA3'P_cycl/enolpyr_Trfase_a/b"/>
</dbReference>
<gene>
    <name evidence="12" type="primary">murA</name>
    <name evidence="14" type="ORF">A2406_02135</name>
</gene>
<dbReference type="InterPro" id="IPR036968">
    <property type="entry name" value="Enolpyruvate_Tfrase_sf"/>
</dbReference>
<dbReference type="GO" id="GO:0009252">
    <property type="term" value="P:peptidoglycan biosynthetic process"/>
    <property type="evidence" value="ECO:0007669"/>
    <property type="project" value="UniProtKB-UniRule"/>
</dbReference>
<feature type="active site" description="Proton donor" evidence="12">
    <location>
        <position position="117"/>
    </location>
</feature>
<dbReference type="NCBIfam" id="TIGR01072">
    <property type="entry name" value="murA"/>
    <property type="match status" value="1"/>
</dbReference>
<evidence type="ECO:0000256" key="6">
    <source>
        <dbReference type="ARBA" id="ARBA00022960"/>
    </source>
</evidence>
<evidence type="ECO:0000313" key="15">
    <source>
        <dbReference type="Proteomes" id="UP000177626"/>
    </source>
</evidence>
<dbReference type="GO" id="GO:0051301">
    <property type="term" value="P:cell division"/>
    <property type="evidence" value="ECO:0007669"/>
    <property type="project" value="UniProtKB-KW"/>
</dbReference>
<evidence type="ECO:0000256" key="12">
    <source>
        <dbReference type="HAMAP-Rule" id="MF_00111"/>
    </source>
</evidence>
<keyword evidence="12" id="KW-0670">Pyruvate</keyword>
<keyword evidence="5 12" id="KW-0808">Transferase</keyword>
<dbReference type="InterPro" id="IPR050068">
    <property type="entry name" value="MurA_subfamily"/>
</dbReference>
<comment type="catalytic activity">
    <reaction evidence="11 12">
        <text>phosphoenolpyruvate + UDP-N-acetyl-alpha-D-glucosamine = UDP-N-acetyl-3-O-(1-carboxyvinyl)-alpha-D-glucosamine + phosphate</text>
        <dbReference type="Rhea" id="RHEA:18681"/>
        <dbReference type="ChEBI" id="CHEBI:43474"/>
        <dbReference type="ChEBI" id="CHEBI:57705"/>
        <dbReference type="ChEBI" id="CHEBI:58702"/>
        <dbReference type="ChEBI" id="CHEBI:68483"/>
        <dbReference type="EC" id="2.5.1.7"/>
    </reaction>
</comment>
<feature type="binding site" evidence="12">
    <location>
        <position position="93"/>
    </location>
    <ligand>
        <name>UDP-N-acetyl-alpha-D-glucosamine</name>
        <dbReference type="ChEBI" id="CHEBI:57705"/>
    </ligand>
</feature>
<evidence type="ECO:0000256" key="4">
    <source>
        <dbReference type="ARBA" id="ARBA00022618"/>
    </source>
</evidence>
<keyword evidence="7 12" id="KW-0573">Peptidoglycan synthesis</keyword>
<keyword evidence="4 12" id="KW-0132">Cell division</keyword>
<evidence type="ECO:0000256" key="2">
    <source>
        <dbReference type="ARBA" id="ARBA00004752"/>
    </source>
</evidence>
<dbReference type="CDD" id="cd01555">
    <property type="entry name" value="UdpNAET"/>
    <property type="match status" value="1"/>
</dbReference>
<comment type="similarity">
    <text evidence="10 12">Belongs to the EPSP synthase family. MurA subfamily.</text>
</comment>
<name>A0A1G2BYM0_9BACT</name>
<comment type="subcellular location">
    <subcellularLocation>
        <location evidence="1 12">Cytoplasm</location>
    </subcellularLocation>
</comment>
<dbReference type="AlphaFoldDB" id="A0A1G2BYM0"/>
<evidence type="ECO:0000259" key="13">
    <source>
        <dbReference type="Pfam" id="PF00275"/>
    </source>
</evidence>
<dbReference type="SUPFAM" id="SSF55205">
    <property type="entry name" value="EPT/RTPC-like"/>
    <property type="match status" value="1"/>
</dbReference>
<sequence>MSSFIIQGGNNLHGSIKVAGFKNAATPIIAASLLSKEDIVLHNVPLIEDVKKMVQILVSMGSKVTWTDKNSLRINNADVDPHKMDMKLVSAMRSSILLMGALVGRFGKFYTKEPGGCQIGSRSLDSHFLGFHQLGIDITRDKDNEKYYTLEKKRPAEEEITLSEFSVTGTENMILASVLNHGWVKINIAAADPSVQDLCWFLISLGANIEGLGTHFLTIKGVNKLKGGEYYIMPDPIETGTFISLAGVTKSTFVIENTAPQFMTLEIEKYREVGIKLDIEYTDLKANGNYQLANIKVNGKVDLQAIKKLHDMPYPGFAADLIQPFTVLMTQAKGTSVIHDWMYDGRLKYIAELQKMGADIVVSDPHRIVVIGPAPLFGKEITSFDLRAGATLIIAALAASGESKVSNIYQVDRGYQELDFRLSKMGAKIKRIED</sequence>
<dbReference type="EC" id="2.5.1.7" evidence="12"/>
<dbReference type="GO" id="GO:0071555">
    <property type="term" value="P:cell wall organization"/>
    <property type="evidence" value="ECO:0007669"/>
    <property type="project" value="UniProtKB-KW"/>
</dbReference>
<dbReference type="GO" id="GO:0005737">
    <property type="term" value="C:cytoplasm"/>
    <property type="evidence" value="ECO:0007669"/>
    <property type="project" value="UniProtKB-SubCell"/>
</dbReference>
<dbReference type="NCBIfam" id="NF006873">
    <property type="entry name" value="PRK09369.1"/>
    <property type="match status" value="1"/>
</dbReference>
<dbReference type="InterPro" id="IPR001986">
    <property type="entry name" value="Enolpyruvate_Tfrase_dom"/>
</dbReference>
<comment type="caution">
    <text evidence="14">The sequence shown here is derived from an EMBL/GenBank/DDBJ whole genome shotgun (WGS) entry which is preliminary data.</text>
</comment>
<dbReference type="PANTHER" id="PTHR43783:SF1">
    <property type="entry name" value="UDP-N-ACETYLGLUCOSAMINE 1-CARBOXYVINYLTRANSFERASE"/>
    <property type="match status" value="1"/>
</dbReference>
<evidence type="ECO:0000256" key="9">
    <source>
        <dbReference type="ARBA" id="ARBA00023316"/>
    </source>
</evidence>
<dbReference type="UniPathway" id="UPA00219"/>
<keyword evidence="3 12" id="KW-0963">Cytoplasm</keyword>
<feature type="binding site" evidence="12">
    <location>
        <begin position="22"/>
        <end position="23"/>
    </location>
    <ligand>
        <name>phosphoenolpyruvate</name>
        <dbReference type="ChEBI" id="CHEBI:58702"/>
    </ligand>
</feature>
<dbReference type="GO" id="GO:0008360">
    <property type="term" value="P:regulation of cell shape"/>
    <property type="evidence" value="ECO:0007669"/>
    <property type="project" value="UniProtKB-KW"/>
</dbReference>
<accession>A0A1G2BYM0</accession>
<dbReference type="Pfam" id="PF00275">
    <property type="entry name" value="EPSP_synthase"/>
    <property type="match status" value="1"/>
</dbReference>
<dbReference type="HAMAP" id="MF_00111">
    <property type="entry name" value="MurA"/>
    <property type="match status" value="1"/>
</dbReference>
<dbReference type="GO" id="GO:0008760">
    <property type="term" value="F:UDP-N-acetylglucosamine 1-carboxyvinyltransferase activity"/>
    <property type="evidence" value="ECO:0007669"/>
    <property type="project" value="UniProtKB-UniRule"/>
</dbReference>
<comment type="caution">
    <text evidence="12">Lacks conserved residue(s) required for the propagation of feature annotation.</text>
</comment>
<dbReference type="Proteomes" id="UP000177626">
    <property type="component" value="Unassembled WGS sequence"/>
</dbReference>
<organism evidence="14 15">
    <name type="scientific">Candidatus Komeilibacteria bacterium RIFOXYC1_FULL_37_11</name>
    <dbReference type="NCBI Taxonomy" id="1798555"/>
    <lineage>
        <taxon>Bacteria</taxon>
        <taxon>Candidatus Komeiliibacteriota</taxon>
    </lineage>
</organism>
<evidence type="ECO:0000313" key="14">
    <source>
        <dbReference type="EMBL" id="OGY94275.1"/>
    </source>
</evidence>
<evidence type="ECO:0000256" key="1">
    <source>
        <dbReference type="ARBA" id="ARBA00004496"/>
    </source>
</evidence>
<proteinExistence type="inferred from homology"/>
<dbReference type="GO" id="GO:0019277">
    <property type="term" value="P:UDP-N-acetylgalactosamine biosynthetic process"/>
    <property type="evidence" value="ECO:0007669"/>
    <property type="project" value="InterPro"/>
</dbReference>
<feature type="binding site" evidence="12">
    <location>
        <position position="320"/>
    </location>
    <ligand>
        <name>UDP-N-acetyl-alpha-D-glucosamine</name>
        <dbReference type="ChEBI" id="CHEBI:57705"/>
    </ligand>
</feature>
<evidence type="ECO:0000256" key="5">
    <source>
        <dbReference type="ARBA" id="ARBA00022679"/>
    </source>
</evidence>
<reference evidence="14 15" key="1">
    <citation type="journal article" date="2016" name="Nat. Commun.">
        <title>Thousands of microbial genomes shed light on interconnected biogeochemical processes in an aquifer system.</title>
        <authorList>
            <person name="Anantharaman K."/>
            <person name="Brown C.T."/>
            <person name="Hug L.A."/>
            <person name="Sharon I."/>
            <person name="Castelle C.J."/>
            <person name="Probst A.J."/>
            <person name="Thomas B.C."/>
            <person name="Singh A."/>
            <person name="Wilkins M.J."/>
            <person name="Karaoz U."/>
            <person name="Brodie E.L."/>
            <person name="Williams K.H."/>
            <person name="Hubbard S.S."/>
            <person name="Banfield J.F."/>
        </authorList>
    </citation>
    <scope>NUCLEOTIDE SEQUENCE [LARGE SCALE GENOMIC DNA]</scope>
</reference>
<evidence type="ECO:0000256" key="10">
    <source>
        <dbReference type="ARBA" id="ARBA00038367"/>
    </source>
</evidence>
<comment type="pathway">
    <text evidence="2 12">Cell wall biogenesis; peptidoglycan biosynthesis.</text>
</comment>
<evidence type="ECO:0000256" key="3">
    <source>
        <dbReference type="ARBA" id="ARBA00022490"/>
    </source>
</evidence>
<keyword evidence="9 12" id="KW-0961">Cell wall biogenesis/degradation</keyword>
<dbReference type="EMBL" id="MHKQ01000010">
    <property type="protein sequence ID" value="OGY94275.1"/>
    <property type="molecule type" value="Genomic_DNA"/>
</dbReference>
<evidence type="ECO:0000256" key="11">
    <source>
        <dbReference type="ARBA" id="ARBA00047527"/>
    </source>
</evidence>
<feature type="binding site" evidence="12">
    <location>
        <position position="342"/>
    </location>
    <ligand>
        <name>UDP-N-acetyl-alpha-D-glucosamine</name>
        <dbReference type="ChEBI" id="CHEBI:57705"/>
    </ligand>
</feature>
<dbReference type="Gene3D" id="3.65.10.10">
    <property type="entry name" value="Enolpyruvate transferase domain"/>
    <property type="match status" value="2"/>
</dbReference>
<dbReference type="PANTHER" id="PTHR43783">
    <property type="entry name" value="UDP-N-ACETYLGLUCOSAMINE 1-CARBOXYVINYLTRANSFERASE"/>
    <property type="match status" value="1"/>
</dbReference>
<feature type="modified residue" description="2-(S-cysteinyl)pyruvic acid O-phosphothioketal" evidence="12">
    <location>
        <position position="117"/>
    </location>
</feature>
<protein>
    <recommendedName>
        <fullName evidence="12">UDP-N-acetylglucosamine 1-carboxyvinyltransferase</fullName>
        <ecNumber evidence="12">2.5.1.7</ecNumber>
    </recommendedName>
    <alternativeName>
        <fullName evidence="12">Enoylpyruvate transferase</fullName>
    </alternativeName>
    <alternativeName>
        <fullName evidence="12">UDP-N-acetylglucosamine enolpyruvyl transferase</fullName>
        <shortName evidence="12">EPT</shortName>
    </alternativeName>
</protein>
<keyword evidence="6 12" id="KW-0133">Cell shape</keyword>